<feature type="compositionally biased region" description="Gly residues" evidence="1">
    <location>
        <begin position="133"/>
        <end position="143"/>
    </location>
</feature>
<feature type="region of interest" description="Disordered" evidence="1">
    <location>
        <begin position="274"/>
        <end position="295"/>
    </location>
</feature>
<feature type="compositionally biased region" description="Gly residues" evidence="1">
    <location>
        <begin position="54"/>
        <end position="83"/>
    </location>
</feature>
<feature type="region of interest" description="Disordered" evidence="1">
    <location>
        <begin position="1"/>
        <end position="162"/>
    </location>
</feature>
<reference evidence="2" key="1">
    <citation type="submission" date="2023-07" db="EMBL/GenBank/DDBJ databases">
        <title>draft genome sequence of fig (Ficus carica).</title>
        <authorList>
            <person name="Takahashi T."/>
            <person name="Nishimura K."/>
        </authorList>
    </citation>
    <scope>NUCLEOTIDE SEQUENCE</scope>
</reference>
<organism evidence="2 3">
    <name type="scientific">Ficus carica</name>
    <name type="common">Common fig</name>
    <dbReference type="NCBI Taxonomy" id="3494"/>
    <lineage>
        <taxon>Eukaryota</taxon>
        <taxon>Viridiplantae</taxon>
        <taxon>Streptophyta</taxon>
        <taxon>Embryophyta</taxon>
        <taxon>Tracheophyta</taxon>
        <taxon>Spermatophyta</taxon>
        <taxon>Magnoliopsida</taxon>
        <taxon>eudicotyledons</taxon>
        <taxon>Gunneridae</taxon>
        <taxon>Pentapetalae</taxon>
        <taxon>rosids</taxon>
        <taxon>fabids</taxon>
        <taxon>Rosales</taxon>
        <taxon>Moraceae</taxon>
        <taxon>Ficeae</taxon>
        <taxon>Ficus</taxon>
    </lineage>
</organism>
<dbReference type="AlphaFoldDB" id="A0AA88AKW4"/>
<evidence type="ECO:0000313" key="2">
    <source>
        <dbReference type="EMBL" id="GMN54290.1"/>
    </source>
</evidence>
<evidence type="ECO:0000256" key="1">
    <source>
        <dbReference type="SAM" id="MobiDB-lite"/>
    </source>
</evidence>
<comment type="caution">
    <text evidence="2">The sequence shown here is derived from an EMBL/GenBank/DDBJ whole genome shotgun (WGS) entry which is preliminary data.</text>
</comment>
<proteinExistence type="predicted"/>
<keyword evidence="3" id="KW-1185">Reference proteome</keyword>
<feature type="compositionally biased region" description="Basic and acidic residues" evidence="1">
    <location>
        <begin position="119"/>
        <end position="131"/>
    </location>
</feature>
<evidence type="ECO:0000313" key="3">
    <source>
        <dbReference type="Proteomes" id="UP001187192"/>
    </source>
</evidence>
<gene>
    <name evidence="2" type="ORF">TIFTF001_023425</name>
</gene>
<feature type="compositionally biased region" description="Basic and acidic residues" evidence="1">
    <location>
        <begin position="84"/>
        <end position="96"/>
    </location>
</feature>
<sequence length="295" mass="30639">MIFPPPATDADDPPPTPVTHDQSPPPAIFSFLSSLSLPLSLSSPLSRDKEGARGVDGGVPGGRGEAGGGGPGVGGWGPGVGGGGREEKGEEREGVASDRPAGAGAGGGGPEVSHRRKEEKREKGEEKREKITAGGGSRPGAGCGSLVSGVGRRRPSPATEKTLGGKYYVSPNAPLNRCCAPSRWSLSHPCFVHCSPPSCSSPPTPICSPTLRATHRRITSSSASRANHCPIATRNLALGIEESEILTAKGGRGASKVAVAREAQRLVVNLNERKNKWRDIESGKPREMEGKEEKR</sequence>
<feature type="compositionally biased region" description="Low complexity" evidence="1">
    <location>
        <begin position="28"/>
        <end position="45"/>
    </location>
</feature>
<dbReference type="EMBL" id="BTGU01000050">
    <property type="protein sequence ID" value="GMN54290.1"/>
    <property type="molecule type" value="Genomic_DNA"/>
</dbReference>
<feature type="compositionally biased region" description="Pro residues" evidence="1">
    <location>
        <begin position="1"/>
        <end position="27"/>
    </location>
</feature>
<name>A0AA88AKW4_FICCA</name>
<protein>
    <submittedName>
        <fullName evidence="2">Uncharacterized protein</fullName>
    </submittedName>
</protein>
<dbReference type="Proteomes" id="UP001187192">
    <property type="component" value="Unassembled WGS sequence"/>
</dbReference>
<accession>A0AA88AKW4</accession>